<protein>
    <submittedName>
        <fullName evidence="2">Uncharacterized protein</fullName>
    </submittedName>
</protein>
<feature type="transmembrane region" description="Helical" evidence="1">
    <location>
        <begin position="34"/>
        <end position="52"/>
    </location>
</feature>
<gene>
    <name evidence="2" type="ORF">W59_27771</name>
</gene>
<dbReference type="Proteomes" id="UP000006447">
    <property type="component" value="Unassembled WGS sequence"/>
</dbReference>
<comment type="caution">
    <text evidence="2">The sequence shown here is derived from an EMBL/GenBank/DDBJ whole genome shotgun (WGS) entry which is preliminary data.</text>
</comment>
<feature type="transmembrane region" description="Helical" evidence="1">
    <location>
        <begin position="6"/>
        <end position="22"/>
    </location>
</feature>
<accession>I0WGC6</accession>
<organism evidence="2 3">
    <name type="scientific">Rhodococcus opacus RKJ300 = JCM 13270</name>
    <dbReference type="NCBI Taxonomy" id="1165867"/>
    <lineage>
        <taxon>Bacteria</taxon>
        <taxon>Bacillati</taxon>
        <taxon>Actinomycetota</taxon>
        <taxon>Actinomycetes</taxon>
        <taxon>Mycobacteriales</taxon>
        <taxon>Nocardiaceae</taxon>
        <taxon>Rhodococcus</taxon>
    </lineage>
</organism>
<dbReference type="AlphaFoldDB" id="I0WGC6"/>
<dbReference type="EMBL" id="AJJH01000153">
    <property type="protein sequence ID" value="EID75442.1"/>
    <property type="molecule type" value="Genomic_DNA"/>
</dbReference>
<evidence type="ECO:0000313" key="2">
    <source>
        <dbReference type="EMBL" id="EID75442.1"/>
    </source>
</evidence>
<evidence type="ECO:0000256" key="1">
    <source>
        <dbReference type="SAM" id="Phobius"/>
    </source>
</evidence>
<keyword evidence="1" id="KW-0472">Membrane</keyword>
<keyword evidence="1" id="KW-1133">Transmembrane helix</keyword>
<proteinExistence type="predicted"/>
<keyword evidence="1" id="KW-0812">Transmembrane</keyword>
<name>I0WGC6_RHOOP</name>
<sequence length="202" mass="21838">MVVGVGCWVGYLGLTLPIFLAYSPNNIDCIRFLVGHYAIVVSLGVIATLRLSQGESIAPSSTGMWAAVAGVTVFIFSVASVLAVRELDAARRRGHRATRLTDPTLPAQLIGIRELVLELASATEGSDSQRDCDERLREAVKGLRLVFGHVYRLTINLVAWFLLRGKPAPVPAERVDELLATIDQRLLILASVPYEEGTSLGA</sequence>
<reference evidence="2 3" key="1">
    <citation type="journal article" date="2012" name="J. Bacteriol.">
        <title>Draft genome sequence of the nitrophenol-degrading actinomycete Rhodococcus imtechensis RKJ300.</title>
        <authorList>
            <person name="Vikram S."/>
            <person name="Kumar S."/>
            <person name="Subramanian S."/>
            <person name="Raghava G.P."/>
        </authorList>
    </citation>
    <scope>NUCLEOTIDE SEQUENCE [LARGE SCALE GENOMIC DNA]</scope>
    <source>
        <strain evidence="2 3">RKJ300</strain>
    </source>
</reference>
<evidence type="ECO:0000313" key="3">
    <source>
        <dbReference type="Proteomes" id="UP000006447"/>
    </source>
</evidence>
<feature type="transmembrane region" description="Helical" evidence="1">
    <location>
        <begin position="64"/>
        <end position="84"/>
    </location>
</feature>